<accession>A0A397GFH7</accession>
<dbReference type="GO" id="GO:0000981">
    <property type="term" value="F:DNA-binding transcription factor activity, RNA polymerase II-specific"/>
    <property type="evidence" value="ECO:0007669"/>
    <property type="project" value="InterPro"/>
</dbReference>
<evidence type="ECO:0000256" key="7">
    <source>
        <dbReference type="ARBA" id="ARBA00023242"/>
    </source>
</evidence>
<dbReference type="Proteomes" id="UP000215305">
    <property type="component" value="Unassembled WGS sequence"/>
</dbReference>
<sequence>MVVEPSKSGMADIPLKTNLTRKSAFSCEACRKRKVKCNGASPSCSRCAARGETCVYSLAPTLSYTKQLEARVAQLEDALAKLRGQQLSETNVRKAGSPSSAGESSSSPRPWTRIKEEEGNEPSLARDFEGLRIEHDGRISFHGPTSLFQLPSGVLSETSSSSNLAMQLEGRKERLINNAWRERAFEQLAAMPEPFQYLLDSHWCWIQPLFNFVYRPAFTRDMKINGPYYSDTLLNAILSHSVRWCKAEPKIGPILESFDGGAQFSHRAVSGLYDSLKVGYAGIPTIQTLLLLSAQECGRGNRTQAWLYSGMAFRLLDDLGISIDSRKYPDSAQLSDEDIEIRNRLFWSCYFWDKLVSLYFGRSPTMQNSHVSPPRTILDDTSEIEIWTPHGVIFPEGTHYPPTQAHSTSCFMRMCGLAEILNEILIHIYDPIRQVSEAEFHSCVQEQARNLAEWWDELPDYLKLVAMELPPYSPPSHIVILNCLYHTINILLHRPILCSKRNREAYDKSHLVQCMTSATAILSLYDLYRRTFGDAHVVLSLAYSVYTAASIFLLEIQALKYAAPGTLNKLKFCILALERVKVSSPVITTALGLIYQELEKLRIDIHIQLPPPQPEHPRSQPTSQPTSQPHSRTHSQSPSQHPGQPTLNLGSGSRHVSPARQAPTIPTSIPAPRVTNAPLLHQGYAFQQPVADFELSQTGVPPMPATHLLGGIPDAVMTLDNPGSYEITPEVFEAFSYAEPITTNMTSAFESGWSRTG</sequence>
<reference evidence="10" key="1">
    <citation type="submission" date="2018-08" db="EMBL/GenBank/DDBJ databases">
        <title>Draft genome sequence of azole-resistant Aspergillus thermomutatus (Neosartorya pseudofischeri) strain HMR AF 39, isolated from a human nasal aspirate.</title>
        <authorList>
            <person name="Parent-Michaud M."/>
            <person name="Dufresne P.J."/>
            <person name="Fournier E."/>
            <person name="Martineau C."/>
            <person name="Moreira S."/>
            <person name="Perkins V."/>
            <person name="De Repentigny L."/>
            <person name="Dufresne S.F."/>
        </authorList>
    </citation>
    <scope>NUCLEOTIDE SEQUENCE [LARGE SCALE GENOMIC DNA]</scope>
    <source>
        <strain evidence="10">HMR AF 39</strain>
    </source>
</reference>
<name>A0A397GFH7_ASPTH</name>
<keyword evidence="7" id="KW-0539">Nucleus</keyword>
<feature type="compositionally biased region" description="Low complexity" evidence="8">
    <location>
        <begin position="95"/>
        <end position="108"/>
    </location>
</feature>
<protein>
    <recommendedName>
        <fullName evidence="9">Zn(2)-C6 fungal-type domain-containing protein</fullName>
    </recommendedName>
</protein>
<dbReference type="InterPro" id="IPR036864">
    <property type="entry name" value="Zn2-C6_fun-type_DNA-bd_sf"/>
</dbReference>
<feature type="compositionally biased region" description="Polar residues" evidence="8">
    <location>
        <begin position="622"/>
        <end position="651"/>
    </location>
</feature>
<dbReference type="STRING" id="41047.A0A397GFH7"/>
<dbReference type="OrthoDB" id="4161332at2759"/>
<feature type="domain" description="Zn(2)-C6 fungal-type" evidence="9">
    <location>
        <begin position="26"/>
        <end position="56"/>
    </location>
</feature>
<dbReference type="SUPFAM" id="SSF57701">
    <property type="entry name" value="Zn2/Cys6 DNA-binding domain"/>
    <property type="match status" value="1"/>
</dbReference>
<evidence type="ECO:0000256" key="8">
    <source>
        <dbReference type="SAM" id="MobiDB-lite"/>
    </source>
</evidence>
<keyword evidence="2" id="KW-0479">Metal-binding</keyword>
<dbReference type="Pfam" id="PF00172">
    <property type="entry name" value="Zn_clus"/>
    <property type="match status" value="1"/>
</dbReference>
<evidence type="ECO:0000259" key="9">
    <source>
        <dbReference type="PROSITE" id="PS50048"/>
    </source>
</evidence>
<keyword evidence="3" id="KW-0862">Zinc</keyword>
<feature type="region of interest" description="Disordered" evidence="8">
    <location>
        <begin position="88"/>
        <end position="120"/>
    </location>
</feature>
<dbReference type="CDD" id="cd00067">
    <property type="entry name" value="GAL4"/>
    <property type="match status" value="1"/>
</dbReference>
<dbReference type="Gene3D" id="4.10.240.10">
    <property type="entry name" value="Zn(2)-C6 fungal-type DNA-binding domain"/>
    <property type="match status" value="1"/>
</dbReference>
<dbReference type="GO" id="GO:0005634">
    <property type="term" value="C:nucleus"/>
    <property type="evidence" value="ECO:0007669"/>
    <property type="project" value="UniProtKB-SubCell"/>
</dbReference>
<dbReference type="SMART" id="SM00066">
    <property type="entry name" value="GAL4"/>
    <property type="match status" value="1"/>
</dbReference>
<keyword evidence="5" id="KW-0238">DNA-binding</keyword>
<feature type="region of interest" description="Disordered" evidence="8">
    <location>
        <begin position="608"/>
        <end position="674"/>
    </location>
</feature>
<dbReference type="GO" id="GO:0008270">
    <property type="term" value="F:zinc ion binding"/>
    <property type="evidence" value="ECO:0007669"/>
    <property type="project" value="InterPro"/>
</dbReference>
<dbReference type="GeneID" id="38123445"/>
<dbReference type="CDD" id="cd12148">
    <property type="entry name" value="fungal_TF_MHR"/>
    <property type="match status" value="1"/>
</dbReference>
<evidence type="ECO:0000256" key="3">
    <source>
        <dbReference type="ARBA" id="ARBA00022833"/>
    </source>
</evidence>
<comment type="subcellular location">
    <subcellularLocation>
        <location evidence="1">Nucleus</location>
    </subcellularLocation>
</comment>
<organism evidence="10 11">
    <name type="scientific">Aspergillus thermomutatus</name>
    <name type="common">Neosartorya pseudofischeri</name>
    <dbReference type="NCBI Taxonomy" id="41047"/>
    <lineage>
        <taxon>Eukaryota</taxon>
        <taxon>Fungi</taxon>
        <taxon>Dikarya</taxon>
        <taxon>Ascomycota</taxon>
        <taxon>Pezizomycotina</taxon>
        <taxon>Eurotiomycetes</taxon>
        <taxon>Eurotiomycetidae</taxon>
        <taxon>Eurotiales</taxon>
        <taxon>Aspergillaceae</taxon>
        <taxon>Aspergillus</taxon>
        <taxon>Aspergillus subgen. Fumigati</taxon>
    </lineage>
</organism>
<gene>
    <name evidence="10" type="ORF">CDV56_101471</name>
</gene>
<comment type="caution">
    <text evidence="10">The sequence shown here is derived from an EMBL/GenBank/DDBJ whole genome shotgun (WGS) entry which is preliminary data.</text>
</comment>
<keyword evidence="4" id="KW-0805">Transcription regulation</keyword>
<dbReference type="InterPro" id="IPR007219">
    <property type="entry name" value="XnlR_reg_dom"/>
</dbReference>
<proteinExistence type="predicted"/>
<dbReference type="AlphaFoldDB" id="A0A397GFH7"/>
<dbReference type="InterPro" id="IPR001138">
    <property type="entry name" value="Zn2Cys6_DnaBD"/>
</dbReference>
<evidence type="ECO:0000313" key="11">
    <source>
        <dbReference type="Proteomes" id="UP000215305"/>
    </source>
</evidence>
<evidence type="ECO:0000256" key="1">
    <source>
        <dbReference type="ARBA" id="ARBA00004123"/>
    </source>
</evidence>
<dbReference type="Pfam" id="PF04082">
    <property type="entry name" value="Fungal_trans"/>
    <property type="match status" value="1"/>
</dbReference>
<dbReference type="VEuPathDB" id="FungiDB:CDV56_101471"/>
<evidence type="ECO:0000256" key="5">
    <source>
        <dbReference type="ARBA" id="ARBA00023125"/>
    </source>
</evidence>
<dbReference type="GO" id="GO:0006351">
    <property type="term" value="P:DNA-templated transcription"/>
    <property type="evidence" value="ECO:0007669"/>
    <property type="project" value="InterPro"/>
</dbReference>
<keyword evidence="11" id="KW-1185">Reference proteome</keyword>
<dbReference type="SMART" id="SM00906">
    <property type="entry name" value="Fungal_trans"/>
    <property type="match status" value="1"/>
</dbReference>
<evidence type="ECO:0000256" key="6">
    <source>
        <dbReference type="ARBA" id="ARBA00023163"/>
    </source>
</evidence>
<dbReference type="PROSITE" id="PS50048">
    <property type="entry name" value="ZN2_CY6_FUNGAL_2"/>
    <property type="match status" value="1"/>
</dbReference>
<dbReference type="InterPro" id="IPR051615">
    <property type="entry name" value="Transcr_Regulatory_Elem"/>
</dbReference>
<dbReference type="PANTHER" id="PTHR31313:SF85">
    <property type="entry name" value="ZN(II)2CYS6 TRANSCRIPTION FACTOR (EUROFUNG)"/>
    <property type="match status" value="1"/>
</dbReference>
<evidence type="ECO:0000256" key="2">
    <source>
        <dbReference type="ARBA" id="ARBA00022723"/>
    </source>
</evidence>
<dbReference type="EMBL" id="NKHU02000173">
    <property type="protein sequence ID" value="RHZ49735.1"/>
    <property type="molecule type" value="Genomic_DNA"/>
</dbReference>
<dbReference type="RefSeq" id="XP_026612458.1">
    <property type="nucleotide sequence ID" value="XM_026755090.1"/>
</dbReference>
<evidence type="ECO:0000313" key="10">
    <source>
        <dbReference type="EMBL" id="RHZ49735.1"/>
    </source>
</evidence>
<dbReference type="PANTHER" id="PTHR31313">
    <property type="entry name" value="TY1 ENHANCER ACTIVATOR"/>
    <property type="match status" value="1"/>
</dbReference>
<dbReference type="GO" id="GO:0003677">
    <property type="term" value="F:DNA binding"/>
    <property type="evidence" value="ECO:0007669"/>
    <property type="project" value="UniProtKB-KW"/>
</dbReference>
<keyword evidence="6" id="KW-0804">Transcription</keyword>
<dbReference type="PROSITE" id="PS00463">
    <property type="entry name" value="ZN2_CY6_FUNGAL_1"/>
    <property type="match status" value="1"/>
</dbReference>
<evidence type="ECO:0000256" key="4">
    <source>
        <dbReference type="ARBA" id="ARBA00023015"/>
    </source>
</evidence>